<protein>
    <recommendedName>
        <fullName evidence="2">Plasmid pRiA4b Orf3-like domain-containing protein</fullName>
    </recommendedName>
</protein>
<evidence type="ECO:0000313" key="4">
    <source>
        <dbReference type="Proteomes" id="UP000590749"/>
    </source>
</evidence>
<reference evidence="3 4" key="1">
    <citation type="submission" date="2020-08" db="EMBL/GenBank/DDBJ databases">
        <title>Genomic Encyclopedia of Type Strains, Phase III (KMG-III): the genomes of soil and plant-associated and newly described type strains.</title>
        <authorList>
            <person name="Whitman W."/>
        </authorList>
    </citation>
    <scope>NUCLEOTIDE SEQUENCE [LARGE SCALE GENOMIC DNA]</scope>
    <source>
        <strain evidence="3 4">CECT 3287</strain>
    </source>
</reference>
<sequence>MDSQPFPVDAPVDVAGAARLASGCLMAEQASALARWVGRPGRTVTAGRVVRRADVAAAGTAVGVPVPDRVRTAADVPALHRPWSFALGSGLLKISGSVATAGPAWEQRSPSTDIETLDAWWAGFHAVCTAESDTRREGSVLILALAFLEAVTMPDGTDPDSLWNRVVALVERREDDEDPLGWGYVRSLTQYADHETRDPFAGLVDLLRRLGAVTGHDSATVAVTALGRWSLTQAQADRPRTVTLDMPADAVVEVLANHVHRGTDPWPAARRWLEYRRPTDAARELLIAAADLSAAARIGAGDVADSLGDQALAAWQAVEHLPNLGAHARASVTAIADDEPRIAPADARWLAVEFATTALDGSGPDEALTVLFDRLPGEGLEARMNVASGVDHPDAARVTAAVQQFLDSGAIPSIDQVYQLKVGLMRWRPPIWRRILVPSTITLDDLHAVIQILFGWDGDHLHQFEISGKRYSDPFFDLGGDEQDESGVRLRDVFAGAATKIRYEYDFGASWWHEITLERTTQRDHGITYPLCTGFSGDSPIEYWSEDDPQEPEPFDLTETNRHLASLNSTGDEDR</sequence>
<accession>A0A7W5FJ02</accession>
<dbReference type="AlphaFoldDB" id="A0A7W5FJ02"/>
<dbReference type="PANTHER" id="PTHR41878">
    <property type="entry name" value="LEXA REPRESSOR-RELATED"/>
    <property type="match status" value="1"/>
</dbReference>
<dbReference type="Proteomes" id="UP000590749">
    <property type="component" value="Unassembled WGS sequence"/>
</dbReference>
<feature type="compositionally biased region" description="Polar residues" evidence="1">
    <location>
        <begin position="566"/>
        <end position="575"/>
    </location>
</feature>
<feature type="domain" description="Plasmid pRiA4b Orf3-like" evidence="2">
    <location>
        <begin position="416"/>
        <end position="542"/>
    </location>
</feature>
<proteinExistence type="predicted"/>
<dbReference type="RefSeq" id="WP_183226255.1">
    <property type="nucleotide sequence ID" value="NZ_BMPW01000012.1"/>
</dbReference>
<feature type="region of interest" description="Disordered" evidence="1">
    <location>
        <begin position="543"/>
        <end position="575"/>
    </location>
</feature>
<dbReference type="EMBL" id="JACHXF010000023">
    <property type="protein sequence ID" value="MBB3100196.1"/>
    <property type="molecule type" value="Genomic_DNA"/>
</dbReference>
<feature type="compositionally biased region" description="Acidic residues" evidence="1">
    <location>
        <begin position="544"/>
        <end position="556"/>
    </location>
</feature>
<dbReference type="InterPro" id="IPR024047">
    <property type="entry name" value="MM3350-like_sf"/>
</dbReference>
<dbReference type="Pfam" id="PF07929">
    <property type="entry name" value="PRiA4_ORF3"/>
    <property type="match status" value="1"/>
</dbReference>
<dbReference type="PANTHER" id="PTHR41878:SF1">
    <property type="entry name" value="TNPR PROTEIN"/>
    <property type="match status" value="1"/>
</dbReference>
<evidence type="ECO:0000256" key="1">
    <source>
        <dbReference type="SAM" id="MobiDB-lite"/>
    </source>
</evidence>
<gene>
    <name evidence="3" type="ORF">FHR83_007916</name>
</gene>
<evidence type="ECO:0000313" key="3">
    <source>
        <dbReference type="EMBL" id="MBB3100196.1"/>
    </source>
</evidence>
<dbReference type="Gene3D" id="3.10.290.30">
    <property type="entry name" value="MM3350-like"/>
    <property type="match status" value="1"/>
</dbReference>
<evidence type="ECO:0000259" key="2">
    <source>
        <dbReference type="Pfam" id="PF07929"/>
    </source>
</evidence>
<name>A0A7W5FJ02_9ACTN</name>
<dbReference type="InterPro" id="IPR012912">
    <property type="entry name" value="Plasmid_pRiA4b_Orf3-like"/>
</dbReference>
<comment type="caution">
    <text evidence="3">The sequence shown here is derived from an EMBL/GenBank/DDBJ whole genome shotgun (WGS) entry which is preliminary data.</text>
</comment>
<dbReference type="SUPFAM" id="SSF159941">
    <property type="entry name" value="MM3350-like"/>
    <property type="match status" value="1"/>
</dbReference>
<keyword evidence="4" id="KW-1185">Reference proteome</keyword>
<organism evidence="3 4">
    <name type="scientific">Actinoplanes campanulatus</name>
    <dbReference type="NCBI Taxonomy" id="113559"/>
    <lineage>
        <taxon>Bacteria</taxon>
        <taxon>Bacillati</taxon>
        <taxon>Actinomycetota</taxon>
        <taxon>Actinomycetes</taxon>
        <taxon>Micromonosporales</taxon>
        <taxon>Micromonosporaceae</taxon>
        <taxon>Actinoplanes</taxon>
    </lineage>
</organism>